<dbReference type="SUPFAM" id="SSF53335">
    <property type="entry name" value="S-adenosyl-L-methionine-dependent methyltransferases"/>
    <property type="match status" value="1"/>
</dbReference>
<accession>A0ABW2CIE3</accession>
<dbReference type="RefSeq" id="WP_302930989.1">
    <property type="nucleotide sequence ID" value="NZ_JBHSXE010000001.1"/>
</dbReference>
<evidence type="ECO:0000313" key="4">
    <source>
        <dbReference type="EMBL" id="MFC6881524.1"/>
    </source>
</evidence>
<keyword evidence="1 4" id="KW-0489">Methyltransferase</keyword>
<dbReference type="InterPro" id="IPR029063">
    <property type="entry name" value="SAM-dependent_MTases_sf"/>
</dbReference>
<dbReference type="InterPro" id="IPR002941">
    <property type="entry name" value="DNA_methylase_N4/N6"/>
</dbReference>
<evidence type="ECO:0000259" key="3">
    <source>
        <dbReference type="Pfam" id="PF01555"/>
    </source>
</evidence>
<keyword evidence="2" id="KW-0808">Transferase</keyword>
<evidence type="ECO:0000256" key="1">
    <source>
        <dbReference type="ARBA" id="ARBA00022603"/>
    </source>
</evidence>
<evidence type="ECO:0000256" key="2">
    <source>
        <dbReference type="ARBA" id="ARBA00022679"/>
    </source>
</evidence>
<keyword evidence="5" id="KW-1185">Reference proteome</keyword>
<dbReference type="Pfam" id="PF01555">
    <property type="entry name" value="N6_N4_Mtase"/>
    <property type="match status" value="1"/>
</dbReference>
<name>A0ABW2CIE3_9ACTN</name>
<dbReference type="GO" id="GO:0008168">
    <property type="term" value="F:methyltransferase activity"/>
    <property type="evidence" value="ECO:0007669"/>
    <property type="project" value="UniProtKB-KW"/>
</dbReference>
<gene>
    <name evidence="4" type="ORF">ACFQKB_17310</name>
</gene>
<protein>
    <submittedName>
        <fullName evidence="4">DNA methyltransferase</fullName>
    </submittedName>
</protein>
<dbReference type="GO" id="GO:0032259">
    <property type="term" value="P:methylation"/>
    <property type="evidence" value="ECO:0007669"/>
    <property type="project" value="UniProtKB-KW"/>
</dbReference>
<dbReference type="EMBL" id="JBHSXS010000008">
    <property type="protein sequence ID" value="MFC6881524.1"/>
    <property type="molecule type" value="Genomic_DNA"/>
</dbReference>
<sequence length="126" mass="13537">MPGIGQQRLQPTGPDLAVHHRGTAAASRILATGQKPSRLQRQGRYVPEAMKHPARMLPAIAAQVIASYSRPRELVADPMCGIGTTLVEAIHLDRHAVGVEYEEGFAHLTARNIQHARSQGAPGHAS</sequence>
<comment type="caution">
    <text evidence="4">The sequence shown here is derived from an EMBL/GenBank/DDBJ whole genome shotgun (WGS) entry which is preliminary data.</text>
</comment>
<dbReference type="Gene3D" id="3.40.50.150">
    <property type="entry name" value="Vaccinia Virus protein VP39"/>
    <property type="match status" value="1"/>
</dbReference>
<reference evidence="5" key="1">
    <citation type="journal article" date="2019" name="Int. J. Syst. Evol. Microbiol.">
        <title>The Global Catalogue of Microorganisms (GCM) 10K type strain sequencing project: providing services to taxonomists for standard genome sequencing and annotation.</title>
        <authorList>
            <consortium name="The Broad Institute Genomics Platform"/>
            <consortium name="The Broad Institute Genome Sequencing Center for Infectious Disease"/>
            <person name="Wu L."/>
            <person name="Ma J."/>
        </authorList>
    </citation>
    <scope>NUCLEOTIDE SEQUENCE [LARGE SCALE GENOMIC DNA]</scope>
    <source>
        <strain evidence="5">JCM 3369</strain>
    </source>
</reference>
<dbReference type="PRINTS" id="PR00508">
    <property type="entry name" value="S21N4MTFRASE"/>
</dbReference>
<feature type="domain" description="DNA methylase N-4/N-6" evidence="3">
    <location>
        <begin position="44"/>
        <end position="109"/>
    </location>
</feature>
<proteinExistence type="predicted"/>
<organism evidence="4 5">
    <name type="scientific">Actinomadura yumaensis</name>
    <dbReference type="NCBI Taxonomy" id="111807"/>
    <lineage>
        <taxon>Bacteria</taxon>
        <taxon>Bacillati</taxon>
        <taxon>Actinomycetota</taxon>
        <taxon>Actinomycetes</taxon>
        <taxon>Streptosporangiales</taxon>
        <taxon>Thermomonosporaceae</taxon>
        <taxon>Actinomadura</taxon>
    </lineage>
</organism>
<dbReference type="InterPro" id="IPR001091">
    <property type="entry name" value="RM_Methyltransferase"/>
</dbReference>
<dbReference type="Proteomes" id="UP001596380">
    <property type="component" value="Unassembled WGS sequence"/>
</dbReference>
<evidence type="ECO:0000313" key="5">
    <source>
        <dbReference type="Proteomes" id="UP001596380"/>
    </source>
</evidence>